<protein>
    <submittedName>
        <fullName evidence="1">Uncharacterized protein</fullName>
    </submittedName>
</protein>
<reference evidence="1" key="1">
    <citation type="submission" date="2020-02" db="EMBL/GenBank/DDBJ databases">
        <authorList>
            <person name="Meier V. D."/>
        </authorList>
    </citation>
    <scope>NUCLEOTIDE SEQUENCE</scope>
    <source>
        <strain evidence="1">AVDCRST_MAG64</strain>
    </source>
</reference>
<name>A0A6J4Q291_9BACT</name>
<evidence type="ECO:0000313" key="1">
    <source>
        <dbReference type="EMBL" id="CAA9432600.1"/>
    </source>
</evidence>
<dbReference type="AlphaFoldDB" id="A0A6J4Q291"/>
<organism evidence="1">
    <name type="scientific">uncultured Phycisphaerae bacterium</name>
    <dbReference type="NCBI Taxonomy" id="904963"/>
    <lineage>
        <taxon>Bacteria</taxon>
        <taxon>Pseudomonadati</taxon>
        <taxon>Planctomycetota</taxon>
        <taxon>Phycisphaerae</taxon>
        <taxon>environmental samples</taxon>
    </lineage>
</organism>
<sequence length="98" mass="11004">MGSRPPYGDATMAESGSMNVVSAILDLKGRDPFVPFNIVMTIGDRYRIESGENLVEMKTEFFYARPGGESFVFLRKAEIVAIERPEGRTRRATRRKAS</sequence>
<gene>
    <name evidence="1" type="ORF">AVDCRST_MAG64-3607</name>
</gene>
<dbReference type="EMBL" id="CADCUQ010000828">
    <property type="protein sequence ID" value="CAA9432600.1"/>
    <property type="molecule type" value="Genomic_DNA"/>
</dbReference>
<accession>A0A6J4Q291</accession>
<proteinExistence type="predicted"/>